<dbReference type="RefSeq" id="WP_073276884.1">
    <property type="nucleotide sequence ID" value="NZ_FRAC01000013.1"/>
</dbReference>
<dbReference type="OrthoDB" id="2491264at2"/>
<reference evidence="1 2" key="1">
    <citation type="submission" date="2016-11" db="EMBL/GenBank/DDBJ databases">
        <authorList>
            <person name="Jaros S."/>
            <person name="Januszkiewicz K."/>
            <person name="Wedrychowicz H."/>
        </authorList>
    </citation>
    <scope>NUCLEOTIDE SEQUENCE [LARGE SCALE GENOMIC DNA]</scope>
    <source>
        <strain evidence="1 2">DSM 15929</strain>
    </source>
</reference>
<dbReference type="STRING" id="1121322.SAMN02745136_02771"/>
<dbReference type="AlphaFoldDB" id="A0A1M6TEH9"/>
<dbReference type="InterPro" id="IPR050490">
    <property type="entry name" value="Bact_solute-bd_prot1"/>
</dbReference>
<evidence type="ECO:0000313" key="1">
    <source>
        <dbReference type="EMBL" id="SHK55407.1"/>
    </source>
</evidence>
<dbReference type="Pfam" id="PF01547">
    <property type="entry name" value="SBP_bac_1"/>
    <property type="match status" value="1"/>
</dbReference>
<accession>A0A1M6TEH9</accession>
<dbReference type="Gene3D" id="3.40.190.10">
    <property type="entry name" value="Periplasmic binding protein-like II"/>
    <property type="match status" value="2"/>
</dbReference>
<gene>
    <name evidence="1" type="ORF">SAMN02745136_02771</name>
</gene>
<dbReference type="PROSITE" id="PS51257">
    <property type="entry name" value="PROKAR_LIPOPROTEIN"/>
    <property type="match status" value="1"/>
</dbReference>
<dbReference type="EMBL" id="FRAC01000013">
    <property type="protein sequence ID" value="SHK55407.1"/>
    <property type="molecule type" value="Genomic_DNA"/>
</dbReference>
<evidence type="ECO:0000313" key="2">
    <source>
        <dbReference type="Proteomes" id="UP000184386"/>
    </source>
</evidence>
<keyword evidence="2" id="KW-1185">Reference proteome</keyword>
<dbReference type="InterPro" id="IPR006059">
    <property type="entry name" value="SBP"/>
</dbReference>
<proteinExistence type="predicted"/>
<dbReference type="PANTHER" id="PTHR43649">
    <property type="entry name" value="ARABINOSE-BINDING PROTEIN-RELATED"/>
    <property type="match status" value="1"/>
</dbReference>
<organism evidence="1 2">
    <name type="scientific">Anaerocolumna jejuensis DSM 15929</name>
    <dbReference type="NCBI Taxonomy" id="1121322"/>
    <lineage>
        <taxon>Bacteria</taxon>
        <taxon>Bacillati</taxon>
        <taxon>Bacillota</taxon>
        <taxon>Clostridia</taxon>
        <taxon>Lachnospirales</taxon>
        <taxon>Lachnospiraceae</taxon>
        <taxon>Anaerocolumna</taxon>
    </lineage>
</organism>
<name>A0A1M6TEH9_9FIRM</name>
<dbReference type="Proteomes" id="UP000184386">
    <property type="component" value="Unassembled WGS sequence"/>
</dbReference>
<dbReference type="PANTHER" id="PTHR43649:SF12">
    <property type="entry name" value="DIACETYLCHITOBIOSE BINDING PROTEIN DASA"/>
    <property type="match status" value="1"/>
</dbReference>
<sequence length="532" mass="60020">MKERMRIISILLILVITASVLFSCSAGEVSRKGSGRESGSKRDSMLPLTDEPVTLTVFAGLDSNLEGIIKDYNDNTFFQELEKRTGVHLEFVIPEIGAESDAYYSMIASDNFTDIISHNNYAYPEGLDAAIDDGYYLELTPYLNTFLKDYSTLRNRDSFTLKSTTTGSGRIAACYSLYTQKQGPWMGLQVRKDWLDELGLKVPVTFDDWENMLTLFKTRKGAYAPLCIGANGFLEYSHGLSAGFGVYEDFMQVNGKVSYGPAEEGWKEYLTLLKDWYKKGLIDHNFMINGEWQVDRAMVESGQTGAWNAMYIMMSQYEQAVPGMDVIPVSSPVKKAGDALHIRREDSIIGNPVSISAKSKHPDIAMKLLDYLYTKEGSLLANYGTENDTFTYNAGGKPQVTDKISENKKYSMGQAQAMYLLPPNRLGGLYDWTRELKAVPRQDLEAYNVWNKGDDAYILPDSLAYTREESKERSKIVADITKYRDSMTVNFITGVIDINSGWDNYISELKKMNLDRAVKITQQALDRFNREP</sequence>
<protein>
    <submittedName>
        <fullName evidence="1">Putative aldouronate transport system substrate-binding protein</fullName>
    </submittedName>
</protein>
<dbReference type="SUPFAM" id="SSF53850">
    <property type="entry name" value="Periplasmic binding protein-like II"/>
    <property type="match status" value="1"/>
</dbReference>